<gene>
    <name evidence="2 3" type="primary">LOC130467984</name>
</gene>
<dbReference type="RefSeq" id="XP_056693206.1">
    <property type="nucleotide sequence ID" value="XM_056837228.1"/>
</dbReference>
<proteinExistence type="predicted"/>
<dbReference type="RefSeq" id="XP_056693205.1">
    <property type="nucleotide sequence ID" value="XM_056837227.1"/>
</dbReference>
<evidence type="ECO:0000313" key="1">
    <source>
        <dbReference type="Proteomes" id="UP000813463"/>
    </source>
</evidence>
<evidence type="ECO:0000313" key="3">
    <source>
        <dbReference type="RefSeq" id="XP_056693206.1"/>
    </source>
</evidence>
<dbReference type="GeneID" id="130467984"/>
<dbReference type="Gene3D" id="3.40.30.10">
    <property type="entry name" value="Glutaredoxin"/>
    <property type="match status" value="1"/>
</dbReference>
<dbReference type="InterPro" id="IPR036249">
    <property type="entry name" value="Thioredoxin-like_sf"/>
</dbReference>
<name>A0ABM3RC71_SPIOL</name>
<evidence type="ECO:0000313" key="2">
    <source>
        <dbReference type="RefSeq" id="XP_056693205.1"/>
    </source>
</evidence>
<protein>
    <submittedName>
        <fullName evidence="2 3">Monothiol glutaredoxin-S15, mitochondrial isoform X1</fullName>
    </submittedName>
</protein>
<organism evidence="1 2">
    <name type="scientific">Spinacia oleracea</name>
    <name type="common">Spinach</name>
    <dbReference type="NCBI Taxonomy" id="3562"/>
    <lineage>
        <taxon>Eukaryota</taxon>
        <taxon>Viridiplantae</taxon>
        <taxon>Streptophyta</taxon>
        <taxon>Embryophyta</taxon>
        <taxon>Tracheophyta</taxon>
        <taxon>Spermatophyta</taxon>
        <taxon>Magnoliopsida</taxon>
        <taxon>eudicotyledons</taxon>
        <taxon>Gunneridae</taxon>
        <taxon>Pentapetalae</taxon>
        <taxon>Caryophyllales</taxon>
        <taxon>Chenopodiaceae</taxon>
        <taxon>Chenopodioideae</taxon>
        <taxon>Anserineae</taxon>
        <taxon>Spinacia</taxon>
    </lineage>
</organism>
<reference evidence="1" key="1">
    <citation type="journal article" date="2021" name="Nat. Commun.">
        <title>Genomic analyses provide insights into spinach domestication and the genetic basis of agronomic traits.</title>
        <authorList>
            <person name="Cai X."/>
            <person name="Sun X."/>
            <person name="Xu C."/>
            <person name="Sun H."/>
            <person name="Wang X."/>
            <person name="Ge C."/>
            <person name="Zhang Z."/>
            <person name="Wang Q."/>
            <person name="Fei Z."/>
            <person name="Jiao C."/>
            <person name="Wang Q."/>
        </authorList>
    </citation>
    <scope>NUCLEOTIDE SEQUENCE [LARGE SCALE GENOMIC DNA]</scope>
    <source>
        <strain evidence="1">cv. Varoflay</strain>
    </source>
</reference>
<accession>A0ABM3RC71</accession>
<keyword evidence="1" id="KW-1185">Reference proteome</keyword>
<sequence length="138" mass="16050">MARWIGRHRSPIGYIFDNEKYVYISTLLRGGGFAKFHIIQVSGLSYQNAMKYSTTPSNDPDTHEYFRSTSKAKSDLSVKDIVEQDVKNNPVMMYIKWIPEMHICGFSALAVRVLKEYLVTFERLKKHQKGRLVHGHRQ</sequence>
<reference evidence="2 3" key="2">
    <citation type="submission" date="2025-05" db="UniProtKB">
        <authorList>
            <consortium name="RefSeq"/>
        </authorList>
    </citation>
    <scope>IDENTIFICATION</scope>
    <source>
        <tissue evidence="2 3">Leaf</tissue>
    </source>
</reference>
<dbReference type="SUPFAM" id="SSF52833">
    <property type="entry name" value="Thioredoxin-like"/>
    <property type="match status" value="1"/>
</dbReference>
<dbReference type="Proteomes" id="UP000813463">
    <property type="component" value="Chromosome 2"/>
</dbReference>